<dbReference type="GO" id="GO:0002935">
    <property type="term" value="F:tRNA (adenine(37)-C2)-methyltransferase activity"/>
    <property type="evidence" value="ECO:0007669"/>
    <property type="project" value="UniProtKB-UniRule"/>
</dbReference>
<dbReference type="Gene3D" id="3.20.20.70">
    <property type="entry name" value="Aldolase class I"/>
    <property type="match status" value="1"/>
</dbReference>
<evidence type="ECO:0000256" key="1">
    <source>
        <dbReference type="ARBA" id="ARBA00004496"/>
    </source>
</evidence>
<proteinExistence type="inferred from homology"/>
<comment type="catalytic activity">
    <reaction evidence="12">
        <text>adenosine(2503) in 23S rRNA + 2 reduced [2Fe-2S]-[ferredoxin] + 2 S-adenosyl-L-methionine = 2-methyladenosine(2503) in 23S rRNA + 5'-deoxyadenosine + L-methionine + 2 oxidized [2Fe-2S]-[ferredoxin] + S-adenosyl-L-homocysteine</text>
        <dbReference type="Rhea" id="RHEA:42916"/>
        <dbReference type="Rhea" id="RHEA-COMP:10000"/>
        <dbReference type="Rhea" id="RHEA-COMP:10001"/>
        <dbReference type="Rhea" id="RHEA-COMP:10152"/>
        <dbReference type="Rhea" id="RHEA-COMP:10282"/>
        <dbReference type="ChEBI" id="CHEBI:17319"/>
        <dbReference type="ChEBI" id="CHEBI:33737"/>
        <dbReference type="ChEBI" id="CHEBI:33738"/>
        <dbReference type="ChEBI" id="CHEBI:57844"/>
        <dbReference type="ChEBI" id="CHEBI:57856"/>
        <dbReference type="ChEBI" id="CHEBI:59789"/>
        <dbReference type="ChEBI" id="CHEBI:74411"/>
        <dbReference type="ChEBI" id="CHEBI:74497"/>
        <dbReference type="EC" id="2.1.1.192"/>
    </reaction>
</comment>
<comment type="function">
    <text evidence="12">Specifically methylates position 2 of adenine 2503 in 23S rRNA and position 2 of adenine 37 in tRNAs.</text>
</comment>
<keyword evidence="4 12" id="KW-0698">rRNA processing</keyword>
<name>A0A941HQS0_9CLOT</name>
<keyword evidence="7 12" id="KW-0949">S-adenosyl-L-methionine</keyword>
<feature type="binding site" evidence="12">
    <location>
        <position position="188"/>
    </location>
    <ligand>
        <name>S-adenosyl-L-methionine</name>
        <dbReference type="ChEBI" id="CHEBI:59789"/>
    </ligand>
</feature>
<evidence type="ECO:0000256" key="9">
    <source>
        <dbReference type="ARBA" id="ARBA00022723"/>
    </source>
</evidence>
<dbReference type="EC" id="2.1.1.192" evidence="12"/>
<gene>
    <name evidence="12 14" type="primary">rlmN</name>
    <name evidence="14" type="ORF">KCG48_03710</name>
</gene>
<evidence type="ECO:0000256" key="2">
    <source>
        <dbReference type="ARBA" id="ARBA00022485"/>
    </source>
</evidence>
<keyword evidence="15" id="KW-1185">Reference proteome</keyword>
<evidence type="ECO:0000256" key="11">
    <source>
        <dbReference type="ARBA" id="ARBA00023014"/>
    </source>
</evidence>
<comment type="similarity">
    <text evidence="12">Belongs to the radical SAM superfamily. RlmN family.</text>
</comment>
<sequence length="341" mass="38155">MQNLFDLSLEELKAWFVRQGEPAFRAKQVYDYIYKGCYEVEAMKTLNASARMKLQENFTIALPRIVEKRMSKDGTVKMLLGLEDGNIIETVIMKYHYGYSVCVSCQIGCKMGCSFCASTKGGMVRNLTAGEILGQVLAAGQLVGERISHVVCMGSGEPLDNFEEVMKFLALVNAKEGLNLSHRNITVSTCGLVDKIYELADKKLQITLAISLHAVTDESRKKIMPIANKYSIHEILNSVKYYMNATGRRVTFEYALVRGSNDTEADAHALADLLRSLKTHVNLIPVNTIKEMLYLPSSDESITRFQKILLDHGVEATVRREMGSDIDAACGQLRRSYLEKI</sequence>
<reference evidence="14" key="1">
    <citation type="submission" date="2021-04" db="EMBL/GenBank/DDBJ databases">
        <title>Proteiniclasticum sedimins sp. nov., an obligate anaerobic bacterium isolated from anaerobic sludge.</title>
        <authorList>
            <person name="Liu J."/>
        </authorList>
    </citation>
    <scope>NUCLEOTIDE SEQUENCE</scope>
    <source>
        <strain evidence="14">BAD-10</strain>
    </source>
</reference>
<keyword evidence="6 12" id="KW-0808">Transferase</keyword>
<dbReference type="HAMAP" id="MF_01849">
    <property type="entry name" value="RNA_methyltr_RlmN"/>
    <property type="match status" value="1"/>
</dbReference>
<dbReference type="GO" id="GO:0046872">
    <property type="term" value="F:metal ion binding"/>
    <property type="evidence" value="ECO:0007669"/>
    <property type="project" value="UniProtKB-KW"/>
</dbReference>
<dbReference type="InterPro" id="IPR040072">
    <property type="entry name" value="Methyltransferase_A"/>
</dbReference>
<evidence type="ECO:0000259" key="13">
    <source>
        <dbReference type="PROSITE" id="PS51918"/>
    </source>
</evidence>
<dbReference type="Pfam" id="PF04055">
    <property type="entry name" value="Radical_SAM"/>
    <property type="match status" value="1"/>
</dbReference>
<dbReference type="PROSITE" id="PS51918">
    <property type="entry name" value="RADICAL_SAM"/>
    <property type="match status" value="1"/>
</dbReference>
<keyword evidence="10 12" id="KW-0408">Iron</keyword>
<dbReference type="GO" id="GO:0019843">
    <property type="term" value="F:rRNA binding"/>
    <property type="evidence" value="ECO:0007669"/>
    <property type="project" value="UniProtKB-UniRule"/>
</dbReference>
<dbReference type="PIRSF" id="PIRSF006004">
    <property type="entry name" value="CHP00048"/>
    <property type="match status" value="1"/>
</dbReference>
<comment type="cofactor">
    <cofactor evidence="12">
        <name>[4Fe-4S] cluster</name>
        <dbReference type="ChEBI" id="CHEBI:49883"/>
    </cofactor>
    <text evidence="12">Binds 1 [4Fe-4S] cluster. The cluster is coordinated with 3 cysteines and an exchangeable S-adenosyl-L-methionine.</text>
</comment>
<dbReference type="FunFam" id="3.20.20.70:FF:000014">
    <property type="entry name" value="Probable dual-specificity RNA methyltransferase RlmN"/>
    <property type="match status" value="1"/>
</dbReference>
<feature type="binding site" evidence="12">
    <location>
        <position position="287"/>
    </location>
    <ligand>
        <name>S-adenosyl-L-methionine</name>
        <dbReference type="ChEBI" id="CHEBI:59789"/>
    </ligand>
</feature>
<dbReference type="RefSeq" id="WP_211799965.1">
    <property type="nucleotide sequence ID" value="NZ_JAGSCS010000003.1"/>
</dbReference>
<dbReference type="GO" id="GO:0005737">
    <property type="term" value="C:cytoplasm"/>
    <property type="evidence" value="ECO:0007669"/>
    <property type="project" value="UniProtKB-SubCell"/>
</dbReference>
<dbReference type="CDD" id="cd01335">
    <property type="entry name" value="Radical_SAM"/>
    <property type="match status" value="1"/>
</dbReference>
<dbReference type="GO" id="GO:0051539">
    <property type="term" value="F:4 iron, 4 sulfur cluster binding"/>
    <property type="evidence" value="ECO:0007669"/>
    <property type="project" value="UniProtKB-UniRule"/>
</dbReference>
<evidence type="ECO:0000313" key="14">
    <source>
        <dbReference type="EMBL" id="MBR0575442.1"/>
    </source>
</evidence>
<dbReference type="SFLD" id="SFLDF00275">
    <property type="entry name" value="adenosine_C2_methyltransferase"/>
    <property type="match status" value="1"/>
</dbReference>
<comment type="catalytic activity">
    <reaction evidence="12">
        <text>adenosine(37) in tRNA + 2 reduced [2Fe-2S]-[ferredoxin] + 2 S-adenosyl-L-methionine = 2-methyladenosine(37) in tRNA + 5'-deoxyadenosine + L-methionine + 2 oxidized [2Fe-2S]-[ferredoxin] + S-adenosyl-L-homocysteine</text>
        <dbReference type="Rhea" id="RHEA:43332"/>
        <dbReference type="Rhea" id="RHEA-COMP:10000"/>
        <dbReference type="Rhea" id="RHEA-COMP:10001"/>
        <dbReference type="Rhea" id="RHEA-COMP:10162"/>
        <dbReference type="Rhea" id="RHEA-COMP:10485"/>
        <dbReference type="ChEBI" id="CHEBI:17319"/>
        <dbReference type="ChEBI" id="CHEBI:33737"/>
        <dbReference type="ChEBI" id="CHEBI:33738"/>
        <dbReference type="ChEBI" id="CHEBI:57844"/>
        <dbReference type="ChEBI" id="CHEBI:57856"/>
        <dbReference type="ChEBI" id="CHEBI:59789"/>
        <dbReference type="ChEBI" id="CHEBI:74411"/>
        <dbReference type="ChEBI" id="CHEBI:74497"/>
        <dbReference type="EC" id="2.1.1.192"/>
    </reaction>
</comment>
<dbReference type="InterPro" id="IPR048641">
    <property type="entry name" value="RlmN_N"/>
</dbReference>
<comment type="miscellaneous">
    <text evidence="12">Reaction proceeds by a ping-pong mechanism involving intermediate methylation of a conserved cysteine residue.</text>
</comment>
<dbReference type="Proteomes" id="UP000675379">
    <property type="component" value="Unassembled WGS sequence"/>
</dbReference>
<evidence type="ECO:0000256" key="7">
    <source>
        <dbReference type="ARBA" id="ARBA00022691"/>
    </source>
</evidence>
<keyword evidence="3 12" id="KW-0963">Cytoplasm</keyword>
<dbReference type="GO" id="GO:0030488">
    <property type="term" value="P:tRNA methylation"/>
    <property type="evidence" value="ECO:0007669"/>
    <property type="project" value="UniProtKB-UniRule"/>
</dbReference>
<feature type="active site" description="S-methylcysteine intermediate" evidence="12">
    <location>
        <position position="330"/>
    </location>
</feature>
<evidence type="ECO:0000256" key="8">
    <source>
        <dbReference type="ARBA" id="ARBA00022694"/>
    </source>
</evidence>
<feature type="domain" description="Radical SAM core" evidence="13">
    <location>
        <begin position="95"/>
        <end position="325"/>
    </location>
</feature>
<dbReference type="AlphaFoldDB" id="A0A941HQS0"/>
<dbReference type="InterPro" id="IPR058240">
    <property type="entry name" value="rSAM_sf"/>
</dbReference>
<feature type="active site" description="Proton acceptor" evidence="12">
    <location>
        <position position="89"/>
    </location>
</feature>
<dbReference type="NCBIfam" id="TIGR00048">
    <property type="entry name" value="rRNA_mod_RlmN"/>
    <property type="match status" value="1"/>
</dbReference>
<evidence type="ECO:0000256" key="5">
    <source>
        <dbReference type="ARBA" id="ARBA00022603"/>
    </source>
</evidence>
<evidence type="ECO:0000256" key="12">
    <source>
        <dbReference type="HAMAP-Rule" id="MF_01849"/>
    </source>
</evidence>
<dbReference type="GO" id="GO:0070040">
    <property type="term" value="F:rRNA (adenine(2503)-C2-)-methyltransferase activity"/>
    <property type="evidence" value="ECO:0007669"/>
    <property type="project" value="UniProtKB-UniRule"/>
</dbReference>
<evidence type="ECO:0000256" key="6">
    <source>
        <dbReference type="ARBA" id="ARBA00022679"/>
    </source>
</evidence>
<dbReference type="InterPro" id="IPR004383">
    <property type="entry name" value="rRNA_lsu_MTrfase_RlmN/Cfr"/>
</dbReference>
<feature type="binding site" evidence="12">
    <location>
        <position position="113"/>
    </location>
    <ligand>
        <name>[4Fe-4S] cluster</name>
        <dbReference type="ChEBI" id="CHEBI:49883"/>
        <note>4Fe-4S-S-AdoMet</note>
    </ligand>
</feature>
<evidence type="ECO:0000256" key="10">
    <source>
        <dbReference type="ARBA" id="ARBA00023004"/>
    </source>
</evidence>
<comment type="caution">
    <text evidence="14">The sequence shown here is derived from an EMBL/GenBank/DDBJ whole genome shotgun (WGS) entry which is preliminary data.</text>
</comment>
<dbReference type="PANTHER" id="PTHR30544:SF5">
    <property type="entry name" value="RADICAL SAM CORE DOMAIN-CONTAINING PROTEIN"/>
    <property type="match status" value="1"/>
</dbReference>
<dbReference type="PANTHER" id="PTHR30544">
    <property type="entry name" value="23S RRNA METHYLTRANSFERASE"/>
    <property type="match status" value="1"/>
</dbReference>
<keyword evidence="12" id="KW-1015">Disulfide bond</keyword>
<evidence type="ECO:0000256" key="4">
    <source>
        <dbReference type="ARBA" id="ARBA00022552"/>
    </source>
</evidence>
<dbReference type="EMBL" id="JAGSCS010000003">
    <property type="protein sequence ID" value="MBR0575442.1"/>
    <property type="molecule type" value="Genomic_DNA"/>
</dbReference>
<keyword evidence="2 12" id="KW-0004">4Fe-4S</keyword>
<feature type="binding site" evidence="12">
    <location>
        <position position="116"/>
    </location>
    <ligand>
        <name>[4Fe-4S] cluster</name>
        <dbReference type="ChEBI" id="CHEBI:49883"/>
        <note>4Fe-4S-S-AdoMet</note>
    </ligand>
</feature>
<comment type="subcellular location">
    <subcellularLocation>
        <location evidence="1 12">Cytoplasm</location>
    </subcellularLocation>
</comment>
<comment type="caution">
    <text evidence="12">Lacks conserved residue(s) required for the propagation of feature annotation.</text>
</comment>
<dbReference type="InterPro" id="IPR027492">
    <property type="entry name" value="RNA_MTrfase_RlmN"/>
</dbReference>
<dbReference type="Pfam" id="PF21016">
    <property type="entry name" value="RlmN_N"/>
    <property type="match status" value="1"/>
</dbReference>
<evidence type="ECO:0000313" key="15">
    <source>
        <dbReference type="Proteomes" id="UP000675379"/>
    </source>
</evidence>
<protein>
    <recommendedName>
        <fullName evidence="12">Probable dual-specificity RNA methyltransferase RlmN</fullName>
        <ecNumber evidence="12">2.1.1.192</ecNumber>
    </recommendedName>
    <alternativeName>
        <fullName evidence="12">23S rRNA (adenine(2503)-C(2))-methyltransferase</fullName>
    </alternativeName>
    <alternativeName>
        <fullName evidence="12">23S rRNA m2A2503 methyltransferase</fullName>
    </alternativeName>
    <alternativeName>
        <fullName evidence="12">Ribosomal RNA large subunit methyltransferase N</fullName>
    </alternativeName>
    <alternativeName>
        <fullName evidence="12">tRNA (adenine(37)-C(2))-methyltransferase</fullName>
    </alternativeName>
    <alternativeName>
        <fullName evidence="12">tRNA m2A37 methyltransferase</fullName>
    </alternativeName>
</protein>
<dbReference type="GO" id="GO:0000049">
    <property type="term" value="F:tRNA binding"/>
    <property type="evidence" value="ECO:0007669"/>
    <property type="project" value="UniProtKB-UniRule"/>
</dbReference>
<organism evidence="14 15">
    <name type="scientific">Proteiniclasticum sediminis</name>
    <dbReference type="NCBI Taxonomy" id="2804028"/>
    <lineage>
        <taxon>Bacteria</taxon>
        <taxon>Bacillati</taxon>
        <taxon>Bacillota</taxon>
        <taxon>Clostridia</taxon>
        <taxon>Eubacteriales</taxon>
        <taxon>Clostridiaceae</taxon>
        <taxon>Proteiniclasticum</taxon>
    </lineage>
</organism>
<keyword evidence="11 12" id="KW-0411">Iron-sulfur</keyword>
<feature type="binding site" evidence="12">
    <location>
        <begin position="156"/>
        <end position="157"/>
    </location>
    <ligand>
        <name>S-adenosyl-L-methionine</name>
        <dbReference type="ChEBI" id="CHEBI:59789"/>
    </ligand>
</feature>
<dbReference type="InterPro" id="IPR007197">
    <property type="entry name" value="rSAM"/>
</dbReference>
<dbReference type="InterPro" id="IPR013785">
    <property type="entry name" value="Aldolase_TIM"/>
</dbReference>
<feature type="binding site" evidence="12">
    <location>
        <begin position="211"/>
        <end position="213"/>
    </location>
    <ligand>
        <name>S-adenosyl-L-methionine</name>
        <dbReference type="ChEBI" id="CHEBI:59789"/>
    </ligand>
</feature>
<keyword evidence="9 12" id="KW-0479">Metal-binding</keyword>
<dbReference type="GO" id="GO:0070475">
    <property type="term" value="P:rRNA base methylation"/>
    <property type="evidence" value="ECO:0007669"/>
    <property type="project" value="UniProtKB-UniRule"/>
</dbReference>
<dbReference type="SUPFAM" id="SSF102114">
    <property type="entry name" value="Radical SAM enzymes"/>
    <property type="match status" value="1"/>
</dbReference>
<keyword evidence="8 12" id="KW-0819">tRNA processing</keyword>
<dbReference type="Gene3D" id="1.10.150.530">
    <property type="match status" value="1"/>
</dbReference>
<keyword evidence="5 12" id="KW-0489">Methyltransferase</keyword>
<dbReference type="SFLD" id="SFLDG01062">
    <property type="entry name" value="methyltransferase_(Class_A)"/>
    <property type="match status" value="1"/>
</dbReference>
<evidence type="ECO:0000256" key="3">
    <source>
        <dbReference type="ARBA" id="ARBA00022490"/>
    </source>
</evidence>
<feature type="binding site" evidence="12">
    <location>
        <position position="109"/>
    </location>
    <ligand>
        <name>[4Fe-4S] cluster</name>
        <dbReference type="ChEBI" id="CHEBI:49883"/>
        <note>4Fe-4S-S-AdoMet</note>
    </ligand>
</feature>
<accession>A0A941HQS0</accession>
<dbReference type="SFLD" id="SFLDS00029">
    <property type="entry name" value="Radical_SAM"/>
    <property type="match status" value="1"/>
</dbReference>